<dbReference type="SUPFAM" id="SSF54999">
    <property type="entry name" value="Ribosomal protein S10"/>
    <property type="match status" value="1"/>
</dbReference>
<dbReference type="Pfam" id="PF00338">
    <property type="entry name" value="Ribosomal_S10"/>
    <property type="match status" value="1"/>
</dbReference>
<evidence type="ECO:0000256" key="6">
    <source>
        <dbReference type="ARBA" id="ARBA00078476"/>
    </source>
</evidence>
<dbReference type="HAMAP" id="MF_00508">
    <property type="entry name" value="Ribosomal_uS10"/>
    <property type="match status" value="1"/>
</dbReference>
<protein>
    <recommendedName>
        <fullName evidence="4">Small ribosomal subunit protein uS10m</fullName>
    </recommendedName>
    <alternativeName>
        <fullName evidence="5">37S ribosomal protein S10, mitochondrial</fullName>
    </alternativeName>
    <alternativeName>
        <fullName evidence="6">Mitochondrial ribosomal small subunit protein 10</fullName>
    </alternativeName>
</protein>
<gene>
    <name evidence="8" type="ORF">VFPFJ_06632</name>
</gene>
<keyword evidence="3" id="KW-0687">Ribonucleoprotein</keyword>
<comment type="similarity">
    <text evidence="1">Belongs to the universal ribosomal protein uS10 family.</text>
</comment>
<dbReference type="GO" id="GO:0006412">
    <property type="term" value="P:translation"/>
    <property type="evidence" value="ECO:0007669"/>
    <property type="project" value="InterPro"/>
</dbReference>
<reference evidence="8 9" key="1">
    <citation type="submission" date="2016-02" db="EMBL/GenBank/DDBJ databases">
        <title>Biosynthesis of antibiotic leucinostatins and their inhibition on Phytophthora in bio-control Purpureocillium lilacinum.</title>
        <authorList>
            <person name="Wang G."/>
            <person name="Liu Z."/>
            <person name="Lin R."/>
            <person name="Li E."/>
            <person name="Mao Z."/>
            <person name="Ling J."/>
            <person name="Yin W."/>
            <person name="Xie B."/>
        </authorList>
    </citation>
    <scope>NUCLEOTIDE SEQUENCE [LARGE SCALE GENOMIC DNA]</scope>
    <source>
        <strain evidence="8">PLFJ-1</strain>
    </source>
</reference>
<dbReference type="GO" id="GO:0003735">
    <property type="term" value="F:structural constituent of ribosome"/>
    <property type="evidence" value="ECO:0007669"/>
    <property type="project" value="InterPro"/>
</dbReference>
<dbReference type="AlphaFoldDB" id="A0A179HD89"/>
<evidence type="ECO:0000256" key="2">
    <source>
        <dbReference type="ARBA" id="ARBA00022980"/>
    </source>
</evidence>
<dbReference type="InterPro" id="IPR036838">
    <property type="entry name" value="Ribosomal_uS10_dom_sf"/>
</dbReference>
<dbReference type="InterPro" id="IPR027486">
    <property type="entry name" value="Ribosomal_uS10_dom"/>
</dbReference>
<name>A0A179HD89_PURLI</name>
<evidence type="ECO:0000256" key="3">
    <source>
        <dbReference type="ARBA" id="ARBA00023274"/>
    </source>
</evidence>
<sequence>MSRSASCAREFVLRKRGGVRSLVSGPAAGSIFKPRDSVLHPSSPTHDPATRICPCACAGTSRMLLKRSAKHAHQWPCFWLAADPWCFFRASSSDKVQERQLTAESKSDGQGQLRRPRSLQALHLKPLKREAEFGIPSCDLQLRSFSTQPLEFFADFALRAAYYLGLPAYGPVPLPRITERWTVPRSHFIFKKSQENFERVTLRRLIQIKDGHPETVQLWLAYLRKHQYYGVGMKANVWEFTEAGVGRSMEVPEDQLGGLDSTWAQLGQTKSMGTADKVEELLNSRRFKEAAGLRQPLAPNK</sequence>
<evidence type="ECO:0000313" key="8">
    <source>
        <dbReference type="EMBL" id="OAQ88167.1"/>
    </source>
</evidence>
<dbReference type="InterPro" id="IPR001848">
    <property type="entry name" value="Ribosomal_uS10"/>
</dbReference>
<dbReference type="Proteomes" id="UP000078340">
    <property type="component" value="Unassembled WGS sequence"/>
</dbReference>
<dbReference type="GO" id="GO:1990904">
    <property type="term" value="C:ribonucleoprotein complex"/>
    <property type="evidence" value="ECO:0007669"/>
    <property type="project" value="UniProtKB-KW"/>
</dbReference>
<dbReference type="Gene3D" id="3.30.70.600">
    <property type="entry name" value="Ribosomal protein S10 domain"/>
    <property type="match status" value="1"/>
</dbReference>
<evidence type="ECO:0000256" key="5">
    <source>
        <dbReference type="ARBA" id="ARBA00042916"/>
    </source>
</evidence>
<evidence type="ECO:0000256" key="1">
    <source>
        <dbReference type="ARBA" id="ARBA00007102"/>
    </source>
</evidence>
<evidence type="ECO:0000313" key="9">
    <source>
        <dbReference type="Proteomes" id="UP000078340"/>
    </source>
</evidence>
<evidence type="ECO:0000259" key="7">
    <source>
        <dbReference type="SMART" id="SM01403"/>
    </source>
</evidence>
<dbReference type="GO" id="GO:0005840">
    <property type="term" value="C:ribosome"/>
    <property type="evidence" value="ECO:0007669"/>
    <property type="project" value="UniProtKB-KW"/>
</dbReference>
<dbReference type="EMBL" id="LSBI01000006">
    <property type="protein sequence ID" value="OAQ88167.1"/>
    <property type="molecule type" value="Genomic_DNA"/>
</dbReference>
<accession>A0A179HD89</accession>
<dbReference type="PANTHER" id="PTHR11700">
    <property type="entry name" value="30S RIBOSOMAL PROTEIN S10 FAMILY MEMBER"/>
    <property type="match status" value="1"/>
</dbReference>
<dbReference type="SMART" id="SM01403">
    <property type="entry name" value="Ribosomal_S10"/>
    <property type="match status" value="1"/>
</dbReference>
<evidence type="ECO:0000256" key="4">
    <source>
        <dbReference type="ARBA" id="ARBA00035261"/>
    </source>
</evidence>
<feature type="domain" description="Small ribosomal subunit protein uS10" evidence="7">
    <location>
        <begin position="139"/>
        <end position="236"/>
    </location>
</feature>
<dbReference type="STRING" id="33203.A0A179HD89"/>
<proteinExistence type="inferred from homology"/>
<keyword evidence="2 8" id="KW-0689">Ribosomal protein</keyword>
<dbReference type="FunFam" id="3.30.70.600:FF:000003">
    <property type="entry name" value="30S ribosomal protein S10"/>
    <property type="match status" value="1"/>
</dbReference>
<comment type="caution">
    <text evidence="8">The sequence shown here is derived from an EMBL/GenBank/DDBJ whole genome shotgun (WGS) entry which is preliminary data.</text>
</comment>
<organism evidence="8 9">
    <name type="scientific">Purpureocillium lilacinum</name>
    <name type="common">Paecilomyces lilacinus</name>
    <dbReference type="NCBI Taxonomy" id="33203"/>
    <lineage>
        <taxon>Eukaryota</taxon>
        <taxon>Fungi</taxon>
        <taxon>Dikarya</taxon>
        <taxon>Ascomycota</taxon>
        <taxon>Pezizomycotina</taxon>
        <taxon>Sordariomycetes</taxon>
        <taxon>Hypocreomycetidae</taxon>
        <taxon>Hypocreales</taxon>
        <taxon>Ophiocordycipitaceae</taxon>
        <taxon>Purpureocillium</taxon>
    </lineage>
</organism>